<accession>A0A1Q5URR1</accession>
<evidence type="ECO:0000313" key="1">
    <source>
        <dbReference type="EMBL" id="OKP15168.1"/>
    </source>
</evidence>
<protein>
    <submittedName>
        <fullName evidence="1">Uncharacterized protein</fullName>
    </submittedName>
</protein>
<proteinExistence type="predicted"/>
<dbReference type="InterPro" id="IPR029035">
    <property type="entry name" value="DHS-like_NAD/FAD-binding_dom"/>
</dbReference>
<dbReference type="SUPFAM" id="SSF52467">
    <property type="entry name" value="DHS-like NAD/FAD-binding domain"/>
    <property type="match status" value="1"/>
</dbReference>
<gene>
    <name evidence="1" type="ORF">PENSUB_2210</name>
</gene>
<dbReference type="InterPro" id="IPR009003">
    <property type="entry name" value="Peptidase_S1_PA"/>
</dbReference>
<reference evidence="1 2" key="1">
    <citation type="submission" date="2016-10" db="EMBL/GenBank/DDBJ databases">
        <title>Genome sequence of the ascomycete fungus Penicillium subrubescens.</title>
        <authorList>
            <person name="De Vries R.P."/>
            <person name="Peng M."/>
            <person name="Dilokpimol A."/>
            <person name="Hilden K."/>
            <person name="Makela M.R."/>
            <person name="Grigoriev I."/>
            <person name="Riley R."/>
            <person name="Granchi Z."/>
        </authorList>
    </citation>
    <scope>NUCLEOTIDE SEQUENCE [LARGE SCALE GENOMIC DNA]</scope>
    <source>
        <strain evidence="1 2">CBS 132785</strain>
    </source>
</reference>
<name>A0A1Q5URR1_9EURO</name>
<dbReference type="AlphaFoldDB" id="A0A1Q5URR1"/>
<dbReference type="SUPFAM" id="SSF50494">
    <property type="entry name" value="Trypsin-like serine proteases"/>
    <property type="match status" value="1"/>
</dbReference>
<evidence type="ECO:0000313" key="2">
    <source>
        <dbReference type="Proteomes" id="UP000186955"/>
    </source>
</evidence>
<dbReference type="Pfam" id="PF13289">
    <property type="entry name" value="SIR2_2"/>
    <property type="match status" value="1"/>
</dbReference>
<organism evidence="1 2">
    <name type="scientific">Penicillium subrubescens</name>
    <dbReference type="NCBI Taxonomy" id="1316194"/>
    <lineage>
        <taxon>Eukaryota</taxon>
        <taxon>Fungi</taxon>
        <taxon>Dikarya</taxon>
        <taxon>Ascomycota</taxon>
        <taxon>Pezizomycotina</taxon>
        <taxon>Eurotiomycetes</taxon>
        <taxon>Eurotiomycetidae</taxon>
        <taxon>Eurotiales</taxon>
        <taxon>Aspergillaceae</taxon>
        <taxon>Penicillium</taxon>
    </lineage>
</organism>
<dbReference type="STRING" id="1316194.A0A1Q5URR1"/>
<keyword evidence="2" id="KW-1185">Reference proteome</keyword>
<comment type="caution">
    <text evidence="1">The sequence shown here is derived from an EMBL/GenBank/DDBJ whole genome shotgun (WGS) entry which is preliminary data.</text>
</comment>
<sequence length="827" mass="93703">MSQSQEGISSTRATAKQERSVMEIDQAFERGNLIVIFGSMISICALKCSTARDKTGDEKMKMAKNLSWKSFIMNGFEYLETNHPEALDESEIRELQRYRECLPSRQVNIGTMLQAAAFLKSKLGEIDDLQRWLDLLFKNLYEDFIGNGPNEVLDSIKMLYDSNKRVQIITTSYDDLISRHCKASTILPSEEKKLWDFFSDSIPWKSILHTHGIWSEGSGAVLDGINYFETRAPVLQQALKSCLRGPKTLLFVGTGQGLEDPNFTSLLNWAEQETRDIHQRHYVLVADADGEQPGRGQVLEPIKYGHYSQLPLWLTELAQKSDKNYTPHQEPFIPPGLPVSDEFVDVQSETDTKDTIINDRTQYRDYYLRKNLGWKMSNERRSFPISCRSEEAKAFENTVTALEKDLSDHNIRWTSIDCIGRSEYGTADPIKSTILITVPPGHSPDYKSQWKCEWNNKKFDLNIEIMNGGIEQECFGNAKQKMDPLACGSSCGSLSQPRRTGTIGGFINLTTSLNDQEDKPVYAMSCHHVFAPDQPRVKWGNAKIRRLFDMVYELGGRSRSRHESQDKITILSNWMKVAFAFREGECLEVFKVLSRIAAERPPNPELMPELGVANVSDKFIRAAKTELDKSGDVDDNRELATIGAISVSSGLDAKPDPFDPHTKMEWEDWALAKLLPFVECRNFLDHNVLAPSSLQKDGQEVFAVRSWKEKSEWDRLKVYKRGRTTDYTVGIVHGRRRSLEAPHSAQGVATHVIVSDDPESPFSKRGDSGSWVIDSHGLLVGMIWGKSDFDDTTYFTPADYIFRYIPKRIADDGGPEGQVCKILHKIA</sequence>
<dbReference type="Proteomes" id="UP000186955">
    <property type="component" value="Unassembled WGS sequence"/>
</dbReference>
<dbReference type="EMBL" id="MNBE01000023">
    <property type="protein sequence ID" value="OKP15168.1"/>
    <property type="molecule type" value="Genomic_DNA"/>
</dbReference>